<feature type="domain" description="Zinc finger DksA/TraR C4-type" evidence="5">
    <location>
        <begin position="73"/>
        <end position="107"/>
    </location>
</feature>
<proteinExistence type="predicted"/>
<reference evidence="6" key="2">
    <citation type="submission" date="2020-09" db="EMBL/GenBank/DDBJ databases">
        <authorList>
            <person name="Sun Q."/>
            <person name="Ohkuma M."/>
        </authorList>
    </citation>
    <scope>NUCLEOTIDE SEQUENCE</scope>
    <source>
        <strain evidence="6">JCM 30804</strain>
    </source>
</reference>
<evidence type="ECO:0000313" key="7">
    <source>
        <dbReference type="Proteomes" id="UP000613743"/>
    </source>
</evidence>
<evidence type="ECO:0000313" key="6">
    <source>
        <dbReference type="EMBL" id="GGI75853.1"/>
    </source>
</evidence>
<sequence length="118" mass="13325">MSRSHIRLELAEQETILRKEVNALSQSKSLSINVGESSLSDLIDAFTAHKLNAHPLFHRLMKLDAANCQLDLGLYGLCADCEAEIDLRRLQADPTEQRCSTCAEQYKHEHGVELRLNH</sequence>
<dbReference type="Proteomes" id="UP000613743">
    <property type="component" value="Unassembled WGS sequence"/>
</dbReference>
<feature type="zinc finger region" description="dksA C4-type" evidence="4">
    <location>
        <begin position="78"/>
        <end position="102"/>
    </location>
</feature>
<dbReference type="RefSeq" id="WP_188918779.1">
    <property type="nucleotide sequence ID" value="NZ_BMPZ01000002.1"/>
</dbReference>
<name>A0A917N9S2_9GAMM</name>
<dbReference type="Gene3D" id="1.20.120.910">
    <property type="entry name" value="DksA, coiled-coil domain"/>
    <property type="match status" value="1"/>
</dbReference>
<dbReference type="AlphaFoldDB" id="A0A917N9S2"/>
<accession>A0A917N9S2</accession>
<comment type="caution">
    <text evidence="6">The sequence shown here is derived from an EMBL/GenBank/DDBJ whole genome shotgun (WGS) entry which is preliminary data.</text>
</comment>
<dbReference type="GO" id="GO:0008270">
    <property type="term" value="F:zinc ion binding"/>
    <property type="evidence" value="ECO:0007669"/>
    <property type="project" value="UniProtKB-KW"/>
</dbReference>
<protein>
    <submittedName>
        <fullName evidence="6">Conjugal transfer protein TraR</fullName>
    </submittedName>
</protein>
<keyword evidence="7" id="KW-1185">Reference proteome</keyword>
<dbReference type="EMBL" id="BMPZ01000002">
    <property type="protein sequence ID" value="GGI75853.1"/>
    <property type="molecule type" value="Genomic_DNA"/>
</dbReference>
<keyword evidence="2" id="KW-0863">Zinc-finger</keyword>
<keyword evidence="1" id="KW-0479">Metal-binding</keyword>
<dbReference type="SUPFAM" id="SSF57716">
    <property type="entry name" value="Glucocorticoid receptor-like (DNA-binding domain)"/>
    <property type="match status" value="1"/>
</dbReference>
<evidence type="ECO:0000256" key="3">
    <source>
        <dbReference type="ARBA" id="ARBA00022833"/>
    </source>
</evidence>
<organism evidence="6 7">
    <name type="scientific">Shewanella gelidii</name>
    <dbReference type="NCBI Taxonomy" id="1642821"/>
    <lineage>
        <taxon>Bacteria</taxon>
        <taxon>Pseudomonadati</taxon>
        <taxon>Pseudomonadota</taxon>
        <taxon>Gammaproteobacteria</taxon>
        <taxon>Alteromonadales</taxon>
        <taxon>Shewanellaceae</taxon>
        <taxon>Shewanella</taxon>
    </lineage>
</organism>
<dbReference type="PROSITE" id="PS51128">
    <property type="entry name" value="ZF_DKSA_2"/>
    <property type="match status" value="1"/>
</dbReference>
<dbReference type="InterPro" id="IPR000962">
    <property type="entry name" value="Znf_DskA_TraR"/>
</dbReference>
<keyword evidence="3" id="KW-0862">Zinc</keyword>
<reference evidence="6" key="1">
    <citation type="journal article" date="2014" name="Int. J. Syst. Evol. Microbiol.">
        <title>Complete genome sequence of Corynebacterium casei LMG S-19264T (=DSM 44701T), isolated from a smear-ripened cheese.</title>
        <authorList>
            <consortium name="US DOE Joint Genome Institute (JGI-PGF)"/>
            <person name="Walter F."/>
            <person name="Albersmeier A."/>
            <person name="Kalinowski J."/>
            <person name="Ruckert C."/>
        </authorList>
    </citation>
    <scope>NUCLEOTIDE SEQUENCE</scope>
    <source>
        <strain evidence="6">JCM 30804</strain>
    </source>
</reference>
<evidence type="ECO:0000259" key="5">
    <source>
        <dbReference type="Pfam" id="PF01258"/>
    </source>
</evidence>
<dbReference type="Pfam" id="PF01258">
    <property type="entry name" value="zf-dskA_traR"/>
    <property type="match status" value="1"/>
</dbReference>
<evidence type="ECO:0000256" key="2">
    <source>
        <dbReference type="ARBA" id="ARBA00022771"/>
    </source>
</evidence>
<evidence type="ECO:0000256" key="4">
    <source>
        <dbReference type="PROSITE-ProRule" id="PRU00510"/>
    </source>
</evidence>
<gene>
    <name evidence="6" type="ORF">GCM10009332_11600</name>
</gene>
<evidence type="ECO:0000256" key="1">
    <source>
        <dbReference type="ARBA" id="ARBA00022723"/>
    </source>
</evidence>